<dbReference type="EMBL" id="CP058650">
    <property type="protein sequence ID" value="QUI25918.1"/>
    <property type="molecule type" value="Genomic_DNA"/>
</dbReference>
<dbReference type="Gene3D" id="1.10.3210.10">
    <property type="entry name" value="Hypothetical protein af1432"/>
    <property type="match status" value="1"/>
</dbReference>
<dbReference type="PROSITE" id="PS51832">
    <property type="entry name" value="HD_GYP"/>
    <property type="match status" value="1"/>
</dbReference>
<dbReference type="PANTHER" id="PTHR43155">
    <property type="entry name" value="CYCLIC DI-GMP PHOSPHODIESTERASE PA4108-RELATED"/>
    <property type="match status" value="1"/>
</dbReference>
<dbReference type="RefSeq" id="WP_212698951.1">
    <property type="nucleotide sequence ID" value="NZ_CP058650.1"/>
</dbReference>
<gene>
    <name evidence="2" type="ORF">HZI73_26255</name>
</gene>
<dbReference type="AlphaFoldDB" id="A0A8J8SJT6"/>
<dbReference type="CDD" id="cd00077">
    <property type="entry name" value="HDc"/>
    <property type="match status" value="1"/>
</dbReference>
<dbReference type="SMART" id="SM00471">
    <property type="entry name" value="HDc"/>
    <property type="match status" value="1"/>
</dbReference>
<dbReference type="InterPro" id="IPR037522">
    <property type="entry name" value="HD_GYP_dom"/>
</dbReference>
<protein>
    <submittedName>
        <fullName evidence="2">HD domain-containing protein</fullName>
    </submittedName>
</protein>
<dbReference type="SUPFAM" id="SSF109604">
    <property type="entry name" value="HD-domain/PDEase-like"/>
    <property type="match status" value="1"/>
</dbReference>
<evidence type="ECO:0000313" key="3">
    <source>
        <dbReference type="Proteomes" id="UP000683246"/>
    </source>
</evidence>
<evidence type="ECO:0000313" key="2">
    <source>
        <dbReference type="EMBL" id="QUI25918.1"/>
    </source>
</evidence>
<accession>A0A8J8SJT6</accession>
<feature type="domain" description="HD-GYP" evidence="1">
    <location>
        <begin position="1"/>
        <end position="179"/>
    </location>
</feature>
<sequence>MQKKNIESFEMMFSTMEHGIRTGRTAYYLALEEGLTDVEVYNTVFGAVLHDIGKFNLDEHILSIPGRLTEEQYAYVKNHAAFGFKLLSNSFNQDIQESVLHHHERLDGSGYMHKKEFSICTKIIAIADVYDALTNKRCYQQKVFTHQEAIAEMKKNNGFDRRLLDHLECMMDDNKKVIV</sequence>
<keyword evidence="2" id="KW-0614">Plasmid</keyword>
<dbReference type="Proteomes" id="UP000683246">
    <property type="component" value="Plasmid pVpro"/>
</dbReference>
<dbReference type="KEGG" id="vpy:HZI73_26255"/>
<evidence type="ECO:0000259" key="1">
    <source>
        <dbReference type="PROSITE" id="PS51832"/>
    </source>
</evidence>
<reference evidence="2" key="1">
    <citation type="submission" date="2020-07" db="EMBL/GenBank/DDBJ databases">
        <title>Vallitalea pronyensis genome.</title>
        <authorList>
            <person name="Postec A."/>
        </authorList>
    </citation>
    <scope>NUCLEOTIDE SEQUENCE</scope>
    <source>
        <strain evidence="2">FatNI3</strain>
        <plasmid evidence="2">pVpro</plasmid>
    </source>
</reference>
<name>A0A8J8SJT6_9FIRM</name>
<organism evidence="2 3">
    <name type="scientific">Vallitalea pronyensis</name>
    <dbReference type="NCBI Taxonomy" id="1348613"/>
    <lineage>
        <taxon>Bacteria</taxon>
        <taxon>Bacillati</taxon>
        <taxon>Bacillota</taxon>
        <taxon>Clostridia</taxon>
        <taxon>Lachnospirales</taxon>
        <taxon>Vallitaleaceae</taxon>
        <taxon>Vallitalea</taxon>
    </lineage>
</organism>
<keyword evidence="3" id="KW-1185">Reference proteome</keyword>
<dbReference type="Pfam" id="PF13487">
    <property type="entry name" value="HD_5"/>
    <property type="match status" value="1"/>
</dbReference>
<proteinExistence type="predicted"/>
<dbReference type="InterPro" id="IPR003607">
    <property type="entry name" value="HD/PDEase_dom"/>
</dbReference>
<geneLocation type="plasmid" evidence="2 3">
    <name>pVpro</name>
</geneLocation>
<dbReference type="PANTHER" id="PTHR43155:SF2">
    <property type="entry name" value="CYCLIC DI-GMP PHOSPHODIESTERASE PA4108"/>
    <property type="match status" value="1"/>
</dbReference>